<dbReference type="InterPro" id="IPR000073">
    <property type="entry name" value="AB_hydrolase_1"/>
</dbReference>
<dbReference type="Gene3D" id="3.40.50.1820">
    <property type="entry name" value="alpha/beta hydrolase"/>
    <property type="match status" value="1"/>
</dbReference>
<dbReference type="PRINTS" id="PR00111">
    <property type="entry name" value="ABHYDROLASE"/>
</dbReference>
<dbReference type="AlphaFoldDB" id="A0A076EEC3"/>
<accession>A0A076EEC3</accession>
<name>A0A076EEC3_RHOOP</name>
<keyword evidence="2" id="KW-0378">Hydrolase</keyword>
<protein>
    <submittedName>
        <fullName evidence="2">Alpha/beta hydrolase</fullName>
    </submittedName>
</protein>
<sequence>MGHVSALNTYLFGAEDGKEILALHGLTGHGRRWEALATDQLPDARWISPDLLGHGRSTWSPPWNLEAHVASLVDTLDAHARGPVLVVGHSFGCALALHLSRAVPDRVRGLVLLDPAIGLDPELMQSVADLTISSPDYTDVAEARSEKVHGSWGEVAREVLENEIAEHLVPLANGRVNWRLSTPAVVTAWGELAREAVLPPAHLPTVLVQASKVQPPYVTPEFRKALTDHLGDNLTAVDLDCDHMVPQARPDEVAELVRRLL</sequence>
<dbReference type="InterPro" id="IPR029058">
    <property type="entry name" value="AB_hydrolase_fold"/>
</dbReference>
<evidence type="ECO:0000259" key="1">
    <source>
        <dbReference type="Pfam" id="PF12697"/>
    </source>
</evidence>
<evidence type="ECO:0000313" key="2">
    <source>
        <dbReference type="EMBL" id="AII04660.1"/>
    </source>
</evidence>
<organism evidence="2 3">
    <name type="scientific">Rhodococcus opacus</name>
    <name type="common">Nocardia opaca</name>
    <dbReference type="NCBI Taxonomy" id="37919"/>
    <lineage>
        <taxon>Bacteria</taxon>
        <taxon>Bacillati</taxon>
        <taxon>Actinomycetota</taxon>
        <taxon>Actinomycetes</taxon>
        <taxon>Mycobacteriales</taxon>
        <taxon>Nocardiaceae</taxon>
        <taxon>Rhodococcus</taxon>
    </lineage>
</organism>
<dbReference type="SUPFAM" id="SSF53474">
    <property type="entry name" value="alpha/beta-Hydrolases"/>
    <property type="match status" value="1"/>
</dbReference>
<reference evidence="2 3" key="1">
    <citation type="submission" date="2014-07" db="EMBL/GenBank/DDBJ databases">
        <title>Genome Sequence of Rhodococcus opacus Strain R7, a Biodegrader of Mono- and Polycyclic Aromatic Hydrocarbons.</title>
        <authorList>
            <person name="Di Gennaro P."/>
            <person name="Zampolli J."/>
            <person name="Presti I."/>
            <person name="Cappelletti M."/>
            <person name="D'Ursi P."/>
            <person name="Orro A."/>
            <person name="Mezzelani A."/>
            <person name="Milanesi L."/>
        </authorList>
    </citation>
    <scope>NUCLEOTIDE SEQUENCE [LARGE SCALE GENOMIC DNA]</scope>
    <source>
        <strain evidence="2 3">R7</strain>
    </source>
</reference>
<dbReference type="Pfam" id="PF12697">
    <property type="entry name" value="Abhydrolase_6"/>
    <property type="match status" value="1"/>
</dbReference>
<proteinExistence type="predicted"/>
<dbReference type="RefSeq" id="WP_128642143.1">
    <property type="nucleotide sequence ID" value="NZ_CP008947.1"/>
</dbReference>
<dbReference type="GO" id="GO:0016020">
    <property type="term" value="C:membrane"/>
    <property type="evidence" value="ECO:0007669"/>
    <property type="project" value="TreeGrafter"/>
</dbReference>
<evidence type="ECO:0000313" key="3">
    <source>
        <dbReference type="Proteomes" id="UP000028488"/>
    </source>
</evidence>
<dbReference type="InterPro" id="IPR050266">
    <property type="entry name" value="AB_hydrolase_sf"/>
</dbReference>
<dbReference type="EMBL" id="CP008947">
    <property type="protein sequence ID" value="AII04660.1"/>
    <property type="molecule type" value="Genomic_DNA"/>
</dbReference>
<dbReference type="Proteomes" id="UP000028488">
    <property type="component" value="Chromosome"/>
</dbReference>
<gene>
    <name evidence="2" type="ORF">EP51_08645</name>
</gene>
<dbReference type="GO" id="GO:0016787">
    <property type="term" value="F:hydrolase activity"/>
    <property type="evidence" value="ECO:0007669"/>
    <property type="project" value="UniProtKB-KW"/>
</dbReference>
<dbReference type="eggNOG" id="COG0596">
    <property type="taxonomic scope" value="Bacteria"/>
</dbReference>
<feature type="domain" description="AB hydrolase-1" evidence="1">
    <location>
        <begin position="20"/>
        <end position="255"/>
    </location>
</feature>
<dbReference type="PANTHER" id="PTHR43798:SF33">
    <property type="entry name" value="HYDROLASE, PUTATIVE (AFU_ORTHOLOGUE AFUA_2G14860)-RELATED"/>
    <property type="match status" value="1"/>
</dbReference>
<dbReference type="PANTHER" id="PTHR43798">
    <property type="entry name" value="MONOACYLGLYCEROL LIPASE"/>
    <property type="match status" value="1"/>
</dbReference>